<dbReference type="InterPro" id="IPR001568">
    <property type="entry name" value="RNase_T2-like"/>
</dbReference>
<dbReference type="PANTHER" id="PTHR11240:SF18">
    <property type="entry name" value="OS07G0630400 PROTEIN"/>
    <property type="match status" value="1"/>
</dbReference>
<dbReference type="GO" id="GO:0003723">
    <property type="term" value="F:RNA binding"/>
    <property type="evidence" value="ECO:0007669"/>
    <property type="project" value="InterPro"/>
</dbReference>
<feature type="signal peptide" evidence="5">
    <location>
        <begin position="1"/>
        <end position="20"/>
    </location>
</feature>
<dbReference type="EMBL" id="CM016553">
    <property type="protein sequence ID" value="TKW36016.1"/>
    <property type="molecule type" value="Genomic_DNA"/>
</dbReference>
<dbReference type="Gene3D" id="3.90.730.10">
    <property type="entry name" value="Ribonuclease T2-like"/>
    <property type="match status" value="1"/>
</dbReference>
<dbReference type="InterPro" id="IPR018188">
    <property type="entry name" value="RNase_T2_His_AS_1"/>
</dbReference>
<dbReference type="GO" id="GO:0006401">
    <property type="term" value="P:RNA catabolic process"/>
    <property type="evidence" value="ECO:0007669"/>
    <property type="project" value="TreeGrafter"/>
</dbReference>
<dbReference type="InterPro" id="IPR036430">
    <property type="entry name" value="RNase_T2-like_sf"/>
</dbReference>
<evidence type="ECO:0000256" key="3">
    <source>
        <dbReference type="PIRSR" id="PIRSR633697-1"/>
    </source>
</evidence>
<comment type="similarity">
    <text evidence="1 4">Belongs to the RNase T2 family.</text>
</comment>
<feature type="active site" evidence="3">
    <location>
        <position position="40"/>
    </location>
</feature>
<keyword evidence="2" id="KW-1015">Disulfide bond</keyword>
<dbReference type="Gramene" id="TKW36016">
    <property type="protein sequence ID" value="TKW36016"/>
    <property type="gene ID" value="SEVIR_2G412500v2"/>
</dbReference>
<feature type="chain" id="PRO_5020374743" evidence="5">
    <location>
        <begin position="21"/>
        <end position="227"/>
    </location>
</feature>
<dbReference type="InterPro" id="IPR033697">
    <property type="entry name" value="Ribonuclease_T2_eukaryotic"/>
</dbReference>
<dbReference type="InterPro" id="IPR033130">
    <property type="entry name" value="RNase_T2_His_AS_2"/>
</dbReference>
<name>A0A4V6DC16_SETVI</name>
<accession>A0A4V6DC16</accession>
<sequence length="227" mass="25469">MKLVLAFALVLSLLAVSSTAEDFDFFYFVQQKPAVDFGIHGLWPNYAKCDRDDHLRRHGLARAVLGDDAFFSIVGRQGRCWPEFCNDDNELILSQIGGLVASLDRSWPTLSCKNRESFQFWSYEWRKHGTCSNLEQHEYFKRALALKARHNLTAILADAGIVPSNTETYSLSSVRDAVAQGTGFTANLQCNRDADGEAQLFQVYMCVDKKGEGAHRLPAVNAQQVSR</sequence>
<evidence type="ECO:0000256" key="5">
    <source>
        <dbReference type="SAM" id="SignalP"/>
    </source>
</evidence>
<evidence type="ECO:0000256" key="4">
    <source>
        <dbReference type="RuleBase" id="RU004328"/>
    </source>
</evidence>
<gene>
    <name evidence="6" type="ORF">SEVIR_2G412500v2</name>
</gene>
<keyword evidence="7" id="KW-1185">Reference proteome</keyword>
<dbReference type="SUPFAM" id="SSF55895">
    <property type="entry name" value="Ribonuclease Rh-like"/>
    <property type="match status" value="1"/>
</dbReference>
<keyword evidence="5" id="KW-0732">Signal</keyword>
<reference evidence="6" key="1">
    <citation type="submission" date="2019-03" db="EMBL/GenBank/DDBJ databases">
        <title>WGS assembly of Setaria viridis.</title>
        <authorList>
            <person name="Huang P."/>
            <person name="Jenkins J."/>
            <person name="Grimwood J."/>
            <person name="Barry K."/>
            <person name="Healey A."/>
            <person name="Mamidi S."/>
            <person name="Sreedasyam A."/>
            <person name="Shu S."/>
            <person name="Feldman M."/>
            <person name="Wu J."/>
            <person name="Yu Y."/>
            <person name="Chen C."/>
            <person name="Johnson J."/>
            <person name="Rokhsar D."/>
            <person name="Baxter I."/>
            <person name="Schmutz J."/>
            <person name="Brutnell T."/>
            <person name="Kellogg E."/>
        </authorList>
    </citation>
    <scope>NUCLEOTIDE SEQUENCE [LARGE SCALE GENOMIC DNA]</scope>
</reference>
<protein>
    <submittedName>
        <fullName evidence="6">Uncharacterized protein</fullName>
    </submittedName>
</protein>
<dbReference type="GO" id="GO:0033897">
    <property type="term" value="F:ribonuclease T2 activity"/>
    <property type="evidence" value="ECO:0007669"/>
    <property type="project" value="InterPro"/>
</dbReference>
<dbReference type="PANTHER" id="PTHR11240">
    <property type="entry name" value="RIBONUCLEASE T2"/>
    <property type="match status" value="1"/>
</dbReference>
<evidence type="ECO:0000313" key="7">
    <source>
        <dbReference type="Proteomes" id="UP000298652"/>
    </source>
</evidence>
<dbReference type="PROSITE" id="PS00530">
    <property type="entry name" value="RNASE_T2_1"/>
    <property type="match status" value="1"/>
</dbReference>
<organism evidence="6 7">
    <name type="scientific">Setaria viridis</name>
    <name type="common">Green bristlegrass</name>
    <name type="synonym">Setaria italica subsp. viridis</name>
    <dbReference type="NCBI Taxonomy" id="4556"/>
    <lineage>
        <taxon>Eukaryota</taxon>
        <taxon>Viridiplantae</taxon>
        <taxon>Streptophyta</taxon>
        <taxon>Embryophyta</taxon>
        <taxon>Tracheophyta</taxon>
        <taxon>Spermatophyta</taxon>
        <taxon>Magnoliopsida</taxon>
        <taxon>Liliopsida</taxon>
        <taxon>Poales</taxon>
        <taxon>Poaceae</taxon>
        <taxon>PACMAD clade</taxon>
        <taxon>Panicoideae</taxon>
        <taxon>Panicodae</taxon>
        <taxon>Paniceae</taxon>
        <taxon>Cenchrinae</taxon>
        <taxon>Setaria</taxon>
    </lineage>
</organism>
<evidence type="ECO:0000313" key="6">
    <source>
        <dbReference type="EMBL" id="TKW36016.1"/>
    </source>
</evidence>
<feature type="active site" evidence="3">
    <location>
        <position position="128"/>
    </location>
</feature>
<dbReference type="Proteomes" id="UP000298652">
    <property type="component" value="Chromosome 2"/>
</dbReference>
<dbReference type="CDD" id="cd01061">
    <property type="entry name" value="RNase_T2_euk"/>
    <property type="match status" value="1"/>
</dbReference>
<dbReference type="Pfam" id="PF00445">
    <property type="entry name" value="Ribonuclease_T2"/>
    <property type="match status" value="1"/>
</dbReference>
<dbReference type="GO" id="GO:0005576">
    <property type="term" value="C:extracellular region"/>
    <property type="evidence" value="ECO:0007669"/>
    <property type="project" value="TreeGrafter"/>
</dbReference>
<dbReference type="AlphaFoldDB" id="A0A4V6DC16"/>
<proteinExistence type="inferred from homology"/>
<dbReference type="PROSITE" id="PS00531">
    <property type="entry name" value="RNASE_T2_2"/>
    <property type="match status" value="1"/>
</dbReference>
<evidence type="ECO:0000256" key="2">
    <source>
        <dbReference type="ARBA" id="ARBA00023157"/>
    </source>
</evidence>
<dbReference type="OMA" id="EYFHEAT"/>
<evidence type="ECO:0000256" key="1">
    <source>
        <dbReference type="ARBA" id="ARBA00007469"/>
    </source>
</evidence>
<feature type="active site" evidence="3">
    <location>
        <position position="124"/>
    </location>
</feature>